<keyword evidence="3" id="KW-1185">Reference proteome</keyword>
<evidence type="ECO:0000256" key="1">
    <source>
        <dbReference type="SAM" id="SignalP"/>
    </source>
</evidence>
<gene>
    <name evidence="2" type="ORF">NCTC9836_00183</name>
</gene>
<evidence type="ECO:0000313" key="3">
    <source>
        <dbReference type="Proteomes" id="UP000254664"/>
    </source>
</evidence>
<proteinExistence type="predicted"/>
<organism evidence="2 3">
    <name type="scientific">Clostridium putrefaciens</name>
    <dbReference type="NCBI Taxonomy" id="99675"/>
    <lineage>
        <taxon>Bacteria</taxon>
        <taxon>Bacillati</taxon>
        <taxon>Bacillota</taxon>
        <taxon>Clostridia</taxon>
        <taxon>Eubacteriales</taxon>
        <taxon>Clostridiaceae</taxon>
        <taxon>Clostridium</taxon>
    </lineage>
</organism>
<feature type="chain" id="PRO_5016921080" evidence="1">
    <location>
        <begin position="27"/>
        <end position="133"/>
    </location>
</feature>
<name>A0A381J677_9CLOT</name>
<dbReference type="AlphaFoldDB" id="A0A381J677"/>
<sequence length="133" mass="14414">MKKNLFNKIIVASCIALTLSTVSVFAATLMSYRGTEIRGKYSVNSFSTNSTQTVKINHSNDSWNNVPSSAQYMQVQVCKKNRVGFYGKTGMQFNASGVGSTTQSYSVAPGTYKLYFHAPVNPAAADISGYVSN</sequence>
<accession>A0A381J677</accession>
<evidence type="ECO:0000313" key="2">
    <source>
        <dbReference type="EMBL" id="SUY45152.1"/>
    </source>
</evidence>
<dbReference type="RefSeq" id="WP_115640055.1">
    <property type="nucleotide sequence ID" value="NZ_UFWZ01000001.1"/>
</dbReference>
<protein>
    <submittedName>
        <fullName evidence="2">Uncharacterized protein</fullName>
    </submittedName>
</protein>
<dbReference type="EMBL" id="UFWZ01000001">
    <property type="protein sequence ID" value="SUY45152.1"/>
    <property type="molecule type" value="Genomic_DNA"/>
</dbReference>
<keyword evidence="1" id="KW-0732">Signal</keyword>
<feature type="signal peptide" evidence="1">
    <location>
        <begin position="1"/>
        <end position="26"/>
    </location>
</feature>
<dbReference type="Proteomes" id="UP000254664">
    <property type="component" value="Unassembled WGS sequence"/>
</dbReference>
<reference evidence="2 3" key="1">
    <citation type="submission" date="2018-06" db="EMBL/GenBank/DDBJ databases">
        <authorList>
            <consortium name="Pathogen Informatics"/>
            <person name="Doyle S."/>
        </authorList>
    </citation>
    <scope>NUCLEOTIDE SEQUENCE [LARGE SCALE GENOMIC DNA]</scope>
    <source>
        <strain evidence="2 3">NCTC9836</strain>
    </source>
</reference>